<dbReference type="Proteomes" id="UP000011086">
    <property type="component" value="Unassembled WGS sequence"/>
</dbReference>
<name>A0AA97P525_PYRO3</name>
<protein>
    <submittedName>
        <fullName evidence="2">Uncharacterized protein</fullName>
    </submittedName>
</protein>
<dbReference type="EMBL" id="JH793341">
    <property type="protein sequence ID" value="ELQ42168.1"/>
    <property type="molecule type" value="Genomic_DNA"/>
</dbReference>
<dbReference type="AlphaFoldDB" id="A0AA97P525"/>
<evidence type="ECO:0000256" key="1">
    <source>
        <dbReference type="SAM" id="MobiDB-lite"/>
    </source>
</evidence>
<gene>
    <name evidence="2" type="ORF">OOU_Y34scaffold00228g59</name>
</gene>
<organism evidence="2">
    <name type="scientific">Pyricularia oryzae (strain Y34)</name>
    <name type="common">Rice blast fungus</name>
    <name type="synonym">Magnaporthe oryzae</name>
    <dbReference type="NCBI Taxonomy" id="1143189"/>
    <lineage>
        <taxon>Eukaryota</taxon>
        <taxon>Fungi</taxon>
        <taxon>Dikarya</taxon>
        <taxon>Ascomycota</taxon>
        <taxon>Pezizomycotina</taxon>
        <taxon>Sordariomycetes</taxon>
        <taxon>Sordariomycetidae</taxon>
        <taxon>Magnaporthales</taxon>
        <taxon>Pyriculariaceae</taxon>
        <taxon>Pyricularia</taxon>
    </lineage>
</organism>
<evidence type="ECO:0000313" key="2">
    <source>
        <dbReference type="EMBL" id="ELQ42168.1"/>
    </source>
</evidence>
<feature type="region of interest" description="Disordered" evidence="1">
    <location>
        <begin position="1"/>
        <end position="33"/>
    </location>
</feature>
<sequence>MAERENGGVQSLVRLGASLPSVLANKDASRPKH</sequence>
<accession>A0AA97P525</accession>
<reference evidence="2" key="1">
    <citation type="journal article" date="2012" name="PLoS Genet.">
        <title>Comparative analysis of the genomes of two field isolates of the rice blast fungus Magnaporthe oryzae.</title>
        <authorList>
            <person name="Xue M."/>
            <person name="Yang J."/>
            <person name="Li Z."/>
            <person name="Hu S."/>
            <person name="Yao N."/>
            <person name="Dean R.A."/>
            <person name="Zhao W."/>
            <person name="Shen M."/>
            <person name="Zhang H."/>
            <person name="Li C."/>
            <person name="Liu L."/>
            <person name="Cao L."/>
            <person name="Xu X."/>
            <person name="Xing Y."/>
            <person name="Hsiang T."/>
            <person name="Zhang Z."/>
            <person name="Xu J.R."/>
            <person name="Peng Y.L."/>
        </authorList>
    </citation>
    <scope>NUCLEOTIDE SEQUENCE</scope>
    <source>
        <strain evidence="2">Y34</strain>
    </source>
</reference>
<proteinExistence type="predicted"/>